<dbReference type="EMBL" id="CP061035">
    <property type="protein sequence ID" value="QQV77932.1"/>
    <property type="molecule type" value="Genomic_DNA"/>
</dbReference>
<dbReference type="KEGG" id="sari:H5J25_04055"/>
<evidence type="ECO:0000256" key="4">
    <source>
        <dbReference type="ARBA" id="ARBA00022989"/>
    </source>
</evidence>
<feature type="transmembrane region" description="Helical" evidence="6">
    <location>
        <begin position="134"/>
        <end position="152"/>
    </location>
</feature>
<dbReference type="Pfam" id="PF03600">
    <property type="entry name" value="CitMHS"/>
    <property type="match status" value="1"/>
</dbReference>
<keyword evidence="9" id="KW-1185">Reference proteome</keyword>
<keyword evidence="4 6" id="KW-1133">Transmembrane helix</keyword>
<keyword evidence="2" id="KW-0813">Transport</keyword>
<evidence type="ECO:0000256" key="1">
    <source>
        <dbReference type="ARBA" id="ARBA00004141"/>
    </source>
</evidence>
<evidence type="ECO:0000256" key="6">
    <source>
        <dbReference type="SAM" id="Phobius"/>
    </source>
</evidence>
<feature type="transmembrane region" description="Helical" evidence="6">
    <location>
        <begin position="164"/>
        <end position="185"/>
    </location>
</feature>
<keyword evidence="3 6" id="KW-0812">Transmembrane</keyword>
<feature type="transmembrane region" description="Helical" evidence="6">
    <location>
        <begin position="72"/>
        <end position="90"/>
    </location>
</feature>
<evidence type="ECO:0000256" key="2">
    <source>
        <dbReference type="ARBA" id="ARBA00022448"/>
    </source>
</evidence>
<sequence length="216" mass="22499">MTPIAFDRDDALLRPRLFLFNLALTVAIIVLAILGLFPLPLVFMAGLAIALVANYPAVKDQSARLKAHSENALPIVLLILAAGSFTGVMTGTGMIDAMAKGAVTLVPPALGPWLGVVTAFLAIPLTFVLSNDAFYFGVVPVIAQTAAHYGVAPELVARASLLALPVHGLSPLVAAIYLIAGLLGVEVGATQRFGLKWALILTLVLISAATLSRVIL</sequence>
<proteinExistence type="predicted"/>
<evidence type="ECO:0000313" key="8">
    <source>
        <dbReference type="EMBL" id="QQV77932.1"/>
    </source>
</evidence>
<comment type="subcellular location">
    <subcellularLocation>
        <location evidence="1">Membrane</location>
        <topology evidence="1">Multi-pass membrane protein</topology>
    </subcellularLocation>
</comment>
<evidence type="ECO:0000313" key="9">
    <source>
        <dbReference type="Proteomes" id="UP000595894"/>
    </source>
</evidence>
<feature type="transmembrane region" description="Helical" evidence="6">
    <location>
        <begin position="197"/>
        <end position="215"/>
    </location>
</feature>
<dbReference type="Proteomes" id="UP000595894">
    <property type="component" value="Chromosome"/>
</dbReference>
<keyword evidence="5 6" id="KW-0472">Membrane</keyword>
<name>A0A974NW84_9SPHN</name>
<accession>A0A974NW84</accession>
<evidence type="ECO:0000259" key="7">
    <source>
        <dbReference type="Pfam" id="PF03600"/>
    </source>
</evidence>
<dbReference type="InterPro" id="IPR004680">
    <property type="entry name" value="Cit_transptr-like_dom"/>
</dbReference>
<dbReference type="RefSeq" id="WP_202094851.1">
    <property type="nucleotide sequence ID" value="NZ_CP061035.1"/>
</dbReference>
<feature type="domain" description="Citrate transporter-like" evidence="7">
    <location>
        <begin position="22"/>
        <end position="163"/>
    </location>
</feature>
<feature type="transmembrane region" description="Helical" evidence="6">
    <location>
        <begin position="110"/>
        <end position="129"/>
    </location>
</feature>
<dbReference type="GO" id="GO:0055085">
    <property type="term" value="P:transmembrane transport"/>
    <property type="evidence" value="ECO:0007669"/>
    <property type="project" value="InterPro"/>
</dbReference>
<dbReference type="GO" id="GO:0016020">
    <property type="term" value="C:membrane"/>
    <property type="evidence" value="ECO:0007669"/>
    <property type="project" value="UniProtKB-SubCell"/>
</dbReference>
<evidence type="ECO:0000256" key="5">
    <source>
        <dbReference type="ARBA" id="ARBA00023136"/>
    </source>
</evidence>
<dbReference type="AlphaFoldDB" id="A0A974NW84"/>
<feature type="transmembrane region" description="Helical" evidence="6">
    <location>
        <begin position="18"/>
        <end position="51"/>
    </location>
</feature>
<organism evidence="8 9">
    <name type="scientific">Sphingomonas aliaeris</name>
    <dbReference type="NCBI Taxonomy" id="2759526"/>
    <lineage>
        <taxon>Bacteria</taxon>
        <taxon>Pseudomonadati</taxon>
        <taxon>Pseudomonadota</taxon>
        <taxon>Alphaproteobacteria</taxon>
        <taxon>Sphingomonadales</taxon>
        <taxon>Sphingomonadaceae</taxon>
        <taxon>Sphingomonas</taxon>
    </lineage>
</organism>
<evidence type="ECO:0000256" key="3">
    <source>
        <dbReference type="ARBA" id="ARBA00022692"/>
    </source>
</evidence>
<gene>
    <name evidence="8" type="ORF">H5J25_04055</name>
</gene>
<protein>
    <recommendedName>
        <fullName evidence="7">Citrate transporter-like domain-containing protein</fullName>
    </recommendedName>
</protein>
<reference evidence="9" key="1">
    <citation type="submission" date="2020-09" db="EMBL/GenBank/DDBJ databases">
        <title>Sphingomonas sp., a new species isolated from pork steak.</title>
        <authorList>
            <person name="Heidler von Heilborn D."/>
        </authorList>
    </citation>
    <scope>NUCLEOTIDE SEQUENCE [LARGE SCALE GENOMIC DNA]</scope>
</reference>